<reference evidence="3 4" key="1">
    <citation type="journal article" date="2018" name="Syst. Appl. Microbiol.">
        <title>Ereboglobus luteus gen. nov. sp. nov. from cockroach guts, and new insights into the oxygen relationship of the genera Opitutus and Didymococcus (Verrucomicrobia: Opitutaceae).</title>
        <authorList>
            <person name="Tegtmeier D."/>
            <person name="Belitz A."/>
            <person name="Radek R."/>
            <person name="Heimerl T."/>
            <person name="Brune A."/>
        </authorList>
    </citation>
    <scope>NUCLEOTIDE SEQUENCE [LARGE SCALE GENOMIC DNA]</scope>
    <source>
        <strain evidence="3 4">Ho45</strain>
    </source>
</reference>
<dbReference type="SUPFAM" id="SSF51695">
    <property type="entry name" value="PLC-like phosphodiesterases"/>
    <property type="match status" value="1"/>
</dbReference>
<accession>A0A2U8E1N5</accession>
<dbReference type="EMBL" id="CP023004">
    <property type="protein sequence ID" value="AWI08789.1"/>
    <property type="molecule type" value="Genomic_DNA"/>
</dbReference>
<proteinExistence type="predicted"/>
<organism evidence="3 4">
    <name type="scientific">Ereboglobus luteus</name>
    <dbReference type="NCBI Taxonomy" id="1796921"/>
    <lineage>
        <taxon>Bacteria</taxon>
        <taxon>Pseudomonadati</taxon>
        <taxon>Verrucomicrobiota</taxon>
        <taxon>Opitutia</taxon>
        <taxon>Opitutales</taxon>
        <taxon>Opitutaceae</taxon>
        <taxon>Ereboglobus</taxon>
    </lineage>
</organism>
<dbReference type="PANTHER" id="PTHR46211:SF1">
    <property type="entry name" value="GLYCEROPHOSPHODIESTER PHOSPHODIESTERASE, CYTOPLASMIC"/>
    <property type="match status" value="1"/>
</dbReference>
<dbReference type="InterPro" id="IPR030395">
    <property type="entry name" value="GP_PDE_dom"/>
</dbReference>
<gene>
    <name evidence="3" type="ORF">CKA38_05545</name>
</gene>
<feature type="domain" description="GP-PDE" evidence="2">
    <location>
        <begin position="25"/>
        <end position="258"/>
    </location>
</feature>
<feature type="signal peptide" evidence="1">
    <location>
        <begin position="1"/>
        <end position="18"/>
    </location>
</feature>
<dbReference type="RefSeq" id="WP_108824599.1">
    <property type="nucleotide sequence ID" value="NZ_CP023004.1"/>
</dbReference>
<feature type="chain" id="PRO_5016058938" evidence="1">
    <location>
        <begin position="19"/>
        <end position="266"/>
    </location>
</feature>
<keyword evidence="1" id="KW-0732">Signal</keyword>
<keyword evidence="4" id="KW-1185">Reference proteome</keyword>
<dbReference type="InterPro" id="IPR017946">
    <property type="entry name" value="PLC-like_Pdiesterase_TIM-brl"/>
</dbReference>
<dbReference type="Proteomes" id="UP000244896">
    <property type="component" value="Chromosome"/>
</dbReference>
<evidence type="ECO:0000256" key="1">
    <source>
        <dbReference type="SAM" id="SignalP"/>
    </source>
</evidence>
<dbReference type="Gene3D" id="3.20.20.190">
    <property type="entry name" value="Phosphatidylinositol (PI) phosphodiesterase"/>
    <property type="match status" value="1"/>
</dbReference>
<dbReference type="KEGG" id="elut:CKA38_05545"/>
<evidence type="ECO:0000313" key="4">
    <source>
        <dbReference type="Proteomes" id="UP000244896"/>
    </source>
</evidence>
<protein>
    <submittedName>
        <fullName evidence="3">Glycerophosphodiester phosphodiesterase</fullName>
    </submittedName>
</protein>
<evidence type="ECO:0000313" key="3">
    <source>
        <dbReference type="EMBL" id="AWI08789.1"/>
    </source>
</evidence>
<dbReference type="Pfam" id="PF03009">
    <property type="entry name" value="GDPD"/>
    <property type="match status" value="1"/>
</dbReference>
<dbReference type="GO" id="GO:0006629">
    <property type="term" value="P:lipid metabolic process"/>
    <property type="evidence" value="ECO:0007669"/>
    <property type="project" value="InterPro"/>
</dbReference>
<evidence type="ECO:0000259" key="2">
    <source>
        <dbReference type="PROSITE" id="PS51704"/>
    </source>
</evidence>
<sequence length="266" mass="29467">MKKLLSLLSLCMLTAAGAVNLAAQPKIVAHRGFYATEGSWENTISSLANAQKLGVYGVEFDVNLTADDQLIICHGPKIHGTKLHAQKSKFADIRAAKLPNGLQIPTLREFFEQGKKCAATKLILEIKIHSTPKRETQVVEAILALAREMELVPQIEFISFSKHVCDEVVRLQPGATVVYVSSNMKAMSPAEAKALGYKGLSYQLNVMMNRPEIVREANELGIETTLWMVNDRELIDWAIRHGVTYVSTDSPDKAKAYLEAVARFKE</sequence>
<dbReference type="PANTHER" id="PTHR46211">
    <property type="entry name" value="GLYCEROPHOSPHORYL DIESTER PHOSPHODIESTERASE"/>
    <property type="match status" value="1"/>
</dbReference>
<dbReference type="OrthoDB" id="9809583at2"/>
<dbReference type="AlphaFoldDB" id="A0A2U8E1N5"/>
<dbReference type="GO" id="GO:0008081">
    <property type="term" value="F:phosphoric diester hydrolase activity"/>
    <property type="evidence" value="ECO:0007669"/>
    <property type="project" value="InterPro"/>
</dbReference>
<dbReference type="PROSITE" id="PS51704">
    <property type="entry name" value="GP_PDE"/>
    <property type="match status" value="1"/>
</dbReference>
<name>A0A2U8E1N5_9BACT</name>